<dbReference type="InterPro" id="IPR010905">
    <property type="entry name" value="Glyco_hydro_88"/>
</dbReference>
<feature type="binding site" evidence="4">
    <location>
        <position position="233"/>
    </location>
    <ligand>
        <name>substrate</name>
    </ligand>
</feature>
<dbReference type="PANTHER" id="PTHR36845">
    <property type="entry name" value="HYDROLASE, PUTATIVE (AFU_ORTHOLOGUE AFUA_7G05090)-RELATED"/>
    <property type="match status" value="1"/>
</dbReference>
<feature type="chain" id="PRO_5008389617" evidence="5">
    <location>
        <begin position="25"/>
        <end position="402"/>
    </location>
</feature>
<name>A0A1A9HYN6_9BACT</name>
<keyword evidence="7" id="KW-1185">Reference proteome</keyword>
<feature type="binding site" evidence="4">
    <location>
        <position position="249"/>
    </location>
    <ligand>
        <name>substrate</name>
    </ligand>
</feature>
<dbReference type="Gene3D" id="1.50.10.10">
    <property type="match status" value="1"/>
</dbReference>
<sequence>MKKRFNVIIAGFSLFISVTSMAQAAGKEAWFLHAVDVVSQQLTRAAQVYTPGHHPRSVNPDGTVRLANYTDWTTGFFPGCLWYCYELTGDQQLAAAAKKFTLALDSVRYIKKTHDMGFMLYCSYGNAWRITGDTVYLPALRDGVRNLYNRFSPKTGTIRSWDFGPWHYPVIIDNMMNLEYLYWAATRFNIPAYAQAANMHAITTMKNHYRKDYSSYHVVDYDPATGKVLSRGTHQGLADESAWARGQAWGLYGYTMCYKNAHDPRFLQQAEHIACFLMHHPRMPKDKVPVWDFDVHNAMDPDGRAPRDASAAAVMASALLDLSTQAKDGKKYFDYAKEILEALSSNAYLAKPGENHLFILKHSVGAFLYNSEVDTPLNYADYYYLEALKRYAALKKQSAPDQ</sequence>
<comment type="similarity">
    <text evidence="2">Belongs to the glycosyl hydrolase 88 family.</text>
</comment>
<evidence type="ECO:0000256" key="3">
    <source>
        <dbReference type="PIRSR" id="PIRSR610905-1"/>
    </source>
</evidence>
<dbReference type="AlphaFoldDB" id="A0A1A9HYN6"/>
<dbReference type="PANTHER" id="PTHR36845:SF1">
    <property type="entry name" value="HYDROLASE, PUTATIVE (AFU_ORTHOLOGUE AFUA_7G05090)-RELATED"/>
    <property type="match status" value="1"/>
</dbReference>
<feature type="binding site" evidence="4">
    <location>
        <position position="173"/>
    </location>
    <ligand>
        <name>substrate</name>
    </ligand>
</feature>
<proteinExistence type="inferred from homology"/>
<dbReference type="EMBL" id="CP015772">
    <property type="protein sequence ID" value="ANH80496.1"/>
    <property type="molecule type" value="Genomic_DNA"/>
</dbReference>
<evidence type="ECO:0000256" key="4">
    <source>
        <dbReference type="PIRSR" id="PIRSR610905-2"/>
    </source>
</evidence>
<protein>
    <submittedName>
        <fullName evidence="6">Glucuronyl hydrolase</fullName>
    </submittedName>
</protein>
<evidence type="ECO:0000313" key="7">
    <source>
        <dbReference type="Proteomes" id="UP000077667"/>
    </source>
</evidence>
<dbReference type="KEGG" id="nia:A8C56_05375"/>
<dbReference type="GO" id="GO:0052757">
    <property type="term" value="F:chondroitin hydrolase activity"/>
    <property type="evidence" value="ECO:0007669"/>
    <property type="project" value="TreeGrafter"/>
</dbReference>
<feature type="signal peptide" evidence="5">
    <location>
        <begin position="1"/>
        <end position="24"/>
    </location>
</feature>
<evidence type="ECO:0000256" key="2">
    <source>
        <dbReference type="ARBA" id="ARBA00038358"/>
    </source>
</evidence>
<feature type="active site" description="Proton donor" evidence="3">
    <location>
        <position position="173"/>
    </location>
</feature>
<organism evidence="6 7">
    <name type="scientific">Niabella ginsenosidivorans</name>
    <dbReference type="NCBI Taxonomy" id="1176587"/>
    <lineage>
        <taxon>Bacteria</taxon>
        <taxon>Pseudomonadati</taxon>
        <taxon>Bacteroidota</taxon>
        <taxon>Chitinophagia</taxon>
        <taxon>Chitinophagales</taxon>
        <taxon>Chitinophagaceae</taxon>
        <taxon>Niabella</taxon>
    </lineage>
</organism>
<dbReference type="OrthoDB" id="428577at2"/>
<evidence type="ECO:0000313" key="6">
    <source>
        <dbReference type="EMBL" id="ANH80496.1"/>
    </source>
</evidence>
<feature type="binding site" evidence="4">
    <location>
        <position position="115"/>
    </location>
    <ligand>
        <name>substrate</name>
    </ligand>
</feature>
<dbReference type="STRING" id="1176587.A8C56_05375"/>
<dbReference type="InterPro" id="IPR052369">
    <property type="entry name" value="UG_Glycosaminoglycan_Hydrolase"/>
</dbReference>
<feature type="active site" description="Nucleophile" evidence="3">
    <location>
        <position position="115"/>
    </location>
</feature>
<feature type="binding site" evidence="4">
    <location>
        <position position="245"/>
    </location>
    <ligand>
        <name>substrate</name>
    </ligand>
</feature>
<dbReference type="GO" id="GO:0000272">
    <property type="term" value="P:polysaccharide catabolic process"/>
    <property type="evidence" value="ECO:0007669"/>
    <property type="project" value="TreeGrafter"/>
</dbReference>
<dbReference type="InterPro" id="IPR012341">
    <property type="entry name" value="6hp_glycosidase-like_sf"/>
</dbReference>
<gene>
    <name evidence="6" type="ORF">A8C56_05375</name>
</gene>
<dbReference type="SUPFAM" id="SSF48208">
    <property type="entry name" value="Six-hairpin glycosidases"/>
    <property type="match status" value="1"/>
</dbReference>
<keyword evidence="5" id="KW-0732">Signal</keyword>
<dbReference type="InterPro" id="IPR008928">
    <property type="entry name" value="6-hairpin_glycosidase_sf"/>
</dbReference>
<reference evidence="6 7" key="1">
    <citation type="submission" date="2016-05" db="EMBL/GenBank/DDBJ databases">
        <title>Niabella ginsenosidivorans BS26 whole genome sequencing.</title>
        <authorList>
            <person name="Im W.T."/>
            <person name="Siddiqi M.Z."/>
        </authorList>
    </citation>
    <scope>NUCLEOTIDE SEQUENCE [LARGE SCALE GENOMIC DNA]</scope>
    <source>
        <strain evidence="6 7">BS26</strain>
    </source>
</reference>
<dbReference type="Proteomes" id="UP000077667">
    <property type="component" value="Chromosome"/>
</dbReference>
<dbReference type="RefSeq" id="WP_067753060.1">
    <property type="nucleotide sequence ID" value="NZ_CP015772.1"/>
</dbReference>
<keyword evidence="1 6" id="KW-0378">Hydrolase</keyword>
<evidence type="ECO:0000256" key="5">
    <source>
        <dbReference type="SAM" id="SignalP"/>
    </source>
</evidence>
<accession>A0A1A9HYN6</accession>
<dbReference type="Pfam" id="PF07470">
    <property type="entry name" value="Glyco_hydro_88"/>
    <property type="match status" value="1"/>
</dbReference>
<evidence type="ECO:0000256" key="1">
    <source>
        <dbReference type="ARBA" id="ARBA00022801"/>
    </source>
</evidence>